<dbReference type="Proteomes" id="UP001497623">
    <property type="component" value="Unassembled WGS sequence"/>
</dbReference>
<dbReference type="AlphaFoldDB" id="A0AAV2PYD8"/>
<keyword evidence="1" id="KW-0812">Transmembrane</keyword>
<evidence type="ECO:0000313" key="3">
    <source>
        <dbReference type="Proteomes" id="UP001497623"/>
    </source>
</evidence>
<protein>
    <submittedName>
        <fullName evidence="2">Uncharacterized protein</fullName>
    </submittedName>
</protein>
<dbReference type="EMBL" id="CAXKWB010001957">
    <property type="protein sequence ID" value="CAL4065909.1"/>
    <property type="molecule type" value="Genomic_DNA"/>
</dbReference>
<keyword evidence="3" id="KW-1185">Reference proteome</keyword>
<name>A0AAV2PYD8_MEGNR</name>
<accession>A0AAV2PYD8</accession>
<keyword evidence="1" id="KW-1133">Transmembrane helix</keyword>
<evidence type="ECO:0000313" key="2">
    <source>
        <dbReference type="EMBL" id="CAL4065909.1"/>
    </source>
</evidence>
<sequence>MPAVNYRIQTLVEHDMYRRWLGAELPNATICLNTPKSTTVTENYTMEGLWGVFVVLTSGLLIATLAFIVEMFCFPRIPNTGNNAVPTTMSLNINYYSENEPSHQRKYDHKTVIS</sequence>
<evidence type="ECO:0000256" key="1">
    <source>
        <dbReference type="SAM" id="Phobius"/>
    </source>
</evidence>
<comment type="caution">
    <text evidence="2">The sequence shown here is derived from an EMBL/GenBank/DDBJ whole genome shotgun (WGS) entry which is preliminary data.</text>
</comment>
<organism evidence="2 3">
    <name type="scientific">Meganyctiphanes norvegica</name>
    <name type="common">Northern krill</name>
    <name type="synonym">Thysanopoda norvegica</name>
    <dbReference type="NCBI Taxonomy" id="48144"/>
    <lineage>
        <taxon>Eukaryota</taxon>
        <taxon>Metazoa</taxon>
        <taxon>Ecdysozoa</taxon>
        <taxon>Arthropoda</taxon>
        <taxon>Crustacea</taxon>
        <taxon>Multicrustacea</taxon>
        <taxon>Malacostraca</taxon>
        <taxon>Eumalacostraca</taxon>
        <taxon>Eucarida</taxon>
        <taxon>Euphausiacea</taxon>
        <taxon>Euphausiidae</taxon>
        <taxon>Meganyctiphanes</taxon>
    </lineage>
</organism>
<gene>
    <name evidence="2" type="ORF">MNOR_LOCUS5156</name>
</gene>
<proteinExistence type="predicted"/>
<keyword evidence="1" id="KW-0472">Membrane</keyword>
<feature type="transmembrane region" description="Helical" evidence="1">
    <location>
        <begin position="49"/>
        <end position="69"/>
    </location>
</feature>
<reference evidence="2 3" key="1">
    <citation type="submission" date="2024-05" db="EMBL/GenBank/DDBJ databases">
        <authorList>
            <person name="Wallberg A."/>
        </authorList>
    </citation>
    <scope>NUCLEOTIDE SEQUENCE [LARGE SCALE GENOMIC DNA]</scope>
</reference>